<feature type="domain" description="AB hydrolase-1" evidence="1">
    <location>
        <begin position="24"/>
        <end position="249"/>
    </location>
</feature>
<organism evidence="2 3">
    <name type="scientific">Lactococcus petauri</name>
    <dbReference type="NCBI Taxonomy" id="1940789"/>
    <lineage>
        <taxon>Bacteria</taxon>
        <taxon>Bacillati</taxon>
        <taxon>Bacillota</taxon>
        <taxon>Bacilli</taxon>
        <taxon>Lactobacillales</taxon>
        <taxon>Streptococcaceae</taxon>
        <taxon>Lactococcus</taxon>
    </lineage>
</organism>
<dbReference type="Pfam" id="PF00561">
    <property type="entry name" value="Abhydrolase_1"/>
    <property type="match status" value="1"/>
</dbReference>
<dbReference type="GO" id="GO:0016787">
    <property type="term" value="F:hydrolase activity"/>
    <property type="evidence" value="ECO:0007669"/>
    <property type="project" value="UniProtKB-KW"/>
</dbReference>
<evidence type="ECO:0000259" key="1">
    <source>
        <dbReference type="Pfam" id="PF00561"/>
    </source>
</evidence>
<gene>
    <name evidence="2" type="ORF">BZZ03_07290</name>
</gene>
<proteinExistence type="predicted"/>
<dbReference type="PANTHER" id="PTHR43194">
    <property type="entry name" value="HYDROLASE ALPHA/BETA FOLD FAMILY"/>
    <property type="match status" value="1"/>
</dbReference>
<name>A0A252CCI8_9LACT</name>
<evidence type="ECO:0000313" key="2">
    <source>
        <dbReference type="EMBL" id="OUK04271.1"/>
    </source>
</evidence>
<comment type="caution">
    <text evidence="2">The sequence shown here is derived from an EMBL/GenBank/DDBJ whole genome shotgun (WGS) entry which is preliminary data.</text>
</comment>
<dbReference type="EMBL" id="MUIZ01000004">
    <property type="protein sequence ID" value="OUK04271.1"/>
    <property type="molecule type" value="Genomic_DNA"/>
</dbReference>
<sequence length="269" mass="30464">MPFYTTNDGVQINYHSYGATENQAIVFINGYSASEVTWAFQVDYFVAAGYRVVTYDHRSHGQSQEVDYGMTLHRLATDLEELMNALQLSRPILVGHSMGAATIMAYEELFTDGKLTAIVTEDQAPTFMRAPDWLDGQTGKTLGELSDFIKDFPRTKLTHRQLTDQVKRVLGKGMLPFNFQKHQALLQNVITQDWRQNLTRETVPHLFFAGGCSPIFPPEHAQAARNLQHNAQSEVSIFADCGHILHVENIEAFNQKLLNFIQKVQEKKS</sequence>
<dbReference type="Proteomes" id="UP000194606">
    <property type="component" value="Unassembled WGS sequence"/>
</dbReference>
<dbReference type="AlphaFoldDB" id="A0A252CCI8"/>
<dbReference type="PANTHER" id="PTHR43194:SF2">
    <property type="entry name" value="PEROXISOMAL MEMBRANE PROTEIN LPX1"/>
    <property type="match status" value="1"/>
</dbReference>
<dbReference type="InterPro" id="IPR029058">
    <property type="entry name" value="AB_hydrolase_fold"/>
</dbReference>
<protein>
    <submittedName>
        <fullName evidence="2">Alpha/beta hydrolase</fullName>
    </submittedName>
</protein>
<keyword evidence="2" id="KW-0378">Hydrolase</keyword>
<dbReference type="Gene3D" id="3.40.50.1820">
    <property type="entry name" value="alpha/beta hydrolase"/>
    <property type="match status" value="1"/>
</dbReference>
<dbReference type="SUPFAM" id="SSF53474">
    <property type="entry name" value="alpha/beta-Hydrolases"/>
    <property type="match status" value="1"/>
</dbReference>
<accession>A0A252CCI8</accession>
<evidence type="ECO:0000313" key="3">
    <source>
        <dbReference type="Proteomes" id="UP000194606"/>
    </source>
</evidence>
<reference evidence="2 3" key="1">
    <citation type="submission" date="2017-02" db="EMBL/GenBank/DDBJ databases">
        <authorList>
            <person name="Peterson S.W."/>
        </authorList>
    </citation>
    <scope>NUCLEOTIDE SEQUENCE [LARGE SCALE GENOMIC DNA]</scope>
    <source>
        <strain evidence="2">159469</strain>
    </source>
</reference>
<dbReference type="InterPro" id="IPR000073">
    <property type="entry name" value="AB_hydrolase_1"/>
</dbReference>
<dbReference type="RefSeq" id="WP_046400970.1">
    <property type="nucleotide sequence ID" value="NZ_CP141703.1"/>
</dbReference>
<dbReference type="InterPro" id="IPR050228">
    <property type="entry name" value="Carboxylesterase_BioH"/>
</dbReference>